<dbReference type="PANTHER" id="PTHR12865:SF1">
    <property type="entry name" value="PHOSPHATIDYLINOSITOL 4-KINASE TYPE 2"/>
    <property type="match status" value="1"/>
</dbReference>
<evidence type="ECO:0000256" key="1">
    <source>
        <dbReference type="ARBA" id="ARBA00022475"/>
    </source>
</evidence>
<evidence type="ECO:0000256" key="8">
    <source>
        <dbReference type="SAM" id="MobiDB-lite"/>
    </source>
</evidence>
<keyword evidence="2 7" id="KW-0808">Transferase</keyword>
<comment type="subcellular location">
    <subcellularLocation>
        <location evidence="7">Cell membrane</location>
        <topology evidence="7">Peripheral membrane protein</topology>
    </subcellularLocation>
    <subcellularLocation>
        <location evidence="7">Vacuole membrane</location>
        <topology evidence="7">Peripheral membrane protein</topology>
    </subcellularLocation>
</comment>
<evidence type="ECO:0000256" key="7">
    <source>
        <dbReference type="RuleBase" id="RU367084"/>
    </source>
</evidence>
<dbReference type="GO" id="GO:0005768">
    <property type="term" value="C:endosome"/>
    <property type="evidence" value="ECO:0007669"/>
    <property type="project" value="UniProtKB-UniRule"/>
</dbReference>
<accession>A0A4U0Y2P4</accession>
<evidence type="ECO:0000256" key="6">
    <source>
        <dbReference type="ARBA" id="ARBA00023136"/>
    </source>
</evidence>
<organism evidence="10 11">
    <name type="scientific">Friedmanniomyces simplex</name>
    <dbReference type="NCBI Taxonomy" id="329884"/>
    <lineage>
        <taxon>Eukaryota</taxon>
        <taxon>Fungi</taxon>
        <taxon>Dikarya</taxon>
        <taxon>Ascomycota</taxon>
        <taxon>Pezizomycotina</taxon>
        <taxon>Dothideomycetes</taxon>
        <taxon>Dothideomycetidae</taxon>
        <taxon>Mycosphaerellales</taxon>
        <taxon>Teratosphaeriaceae</taxon>
        <taxon>Friedmanniomyces</taxon>
    </lineage>
</organism>
<comment type="cofactor">
    <cofactor evidence="7">
        <name>Mg(2+)</name>
        <dbReference type="ChEBI" id="CHEBI:18420"/>
    </cofactor>
    <cofactor evidence="7">
        <name>Mn(2+)</name>
        <dbReference type="ChEBI" id="CHEBI:29035"/>
    </cofactor>
</comment>
<dbReference type="GO" id="GO:0007032">
    <property type="term" value="P:endosome organization"/>
    <property type="evidence" value="ECO:0007669"/>
    <property type="project" value="TreeGrafter"/>
</dbReference>
<feature type="compositionally biased region" description="Low complexity" evidence="8">
    <location>
        <begin position="463"/>
        <end position="473"/>
    </location>
</feature>
<evidence type="ECO:0000313" key="10">
    <source>
        <dbReference type="EMBL" id="TKA82668.1"/>
    </source>
</evidence>
<dbReference type="InterPro" id="IPR018936">
    <property type="entry name" value="PI3/4_kinase_CS"/>
</dbReference>
<dbReference type="EMBL" id="NAJQ01000028">
    <property type="protein sequence ID" value="TKA82668.1"/>
    <property type="molecule type" value="Genomic_DNA"/>
</dbReference>
<feature type="compositionally biased region" description="Acidic residues" evidence="8">
    <location>
        <begin position="746"/>
        <end position="759"/>
    </location>
</feature>
<feature type="compositionally biased region" description="Gly residues" evidence="8">
    <location>
        <begin position="319"/>
        <end position="328"/>
    </location>
</feature>
<feature type="compositionally biased region" description="Low complexity" evidence="8">
    <location>
        <begin position="67"/>
        <end position="77"/>
    </location>
</feature>
<dbReference type="OrthoDB" id="3349449at2759"/>
<dbReference type="GO" id="GO:0046854">
    <property type="term" value="P:phosphatidylinositol phosphate biosynthetic process"/>
    <property type="evidence" value="ECO:0007669"/>
    <property type="project" value="UniProtKB-UniRule"/>
</dbReference>
<evidence type="ECO:0000259" key="9">
    <source>
        <dbReference type="PROSITE" id="PS50290"/>
    </source>
</evidence>
<dbReference type="GO" id="GO:0004430">
    <property type="term" value="F:1-phosphatidylinositol 4-kinase activity"/>
    <property type="evidence" value="ECO:0007669"/>
    <property type="project" value="UniProtKB-UniRule"/>
</dbReference>
<gene>
    <name evidence="10" type="ORF">B0A55_01473</name>
</gene>
<feature type="domain" description="PI3K/PI4K catalytic" evidence="9">
    <location>
        <begin position="175"/>
        <end position="604"/>
    </location>
</feature>
<dbReference type="GO" id="GO:0005886">
    <property type="term" value="C:plasma membrane"/>
    <property type="evidence" value="ECO:0007669"/>
    <property type="project" value="UniProtKB-SubCell"/>
</dbReference>
<dbReference type="PROSITE" id="PS50290">
    <property type="entry name" value="PI3_4_KINASE_3"/>
    <property type="match status" value="1"/>
</dbReference>
<name>A0A4U0Y2P4_9PEZI</name>
<dbReference type="Proteomes" id="UP000309340">
    <property type="component" value="Unassembled WGS sequence"/>
</dbReference>
<dbReference type="EC" id="2.7.1.67" evidence="7"/>
<feature type="compositionally biased region" description="Basic and acidic residues" evidence="8">
    <location>
        <begin position="620"/>
        <end position="629"/>
    </location>
</feature>
<evidence type="ECO:0000313" key="11">
    <source>
        <dbReference type="Proteomes" id="UP000309340"/>
    </source>
</evidence>
<feature type="region of interest" description="Disordered" evidence="8">
    <location>
        <begin position="620"/>
        <end position="656"/>
    </location>
</feature>
<dbReference type="PANTHER" id="PTHR12865">
    <property type="entry name" value="PHOSPHATIDYLINOSITOL 4-KINASE TYPE-II"/>
    <property type="match status" value="1"/>
</dbReference>
<dbReference type="GO" id="GO:0005802">
    <property type="term" value="C:trans-Golgi network"/>
    <property type="evidence" value="ECO:0007669"/>
    <property type="project" value="TreeGrafter"/>
</dbReference>
<dbReference type="InterPro" id="IPR039756">
    <property type="entry name" value="Lsb6/PI4K2"/>
</dbReference>
<reference evidence="10 11" key="1">
    <citation type="submission" date="2017-03" db="EMBL/GenBank/DDBJ databases">
        <title>Genomes of endolithic fungi from Antarctica.</title>
        <authorList>
            <person name="Coleine C."/>
            <person name="Masonjones S."/>
            <person name="Stajich J.E."/>
        </authorList>
    </citation>
    <scope>NUCLEOTIDE SEQUENCE [LARGE SCALE GENOMIC DNA]</scope>
    <source>
        <strain evidence="10 11">CCFEE 5184</strain>
    </source>
</reference>
<keyword evidence="6" id="KW-0472">Membrane</keyword>
<evidence type="ECO:0000256" key="4">
    <source>
        <dbReference type="ARBA" id="ARBA00022777"/>
    </source>
</evidence>
<comment type="catalytic activity">
    <reaction evidence="7">
        <text>a 1,2-diacyl-sn-glycero-3-phospho-(1D-myo-inositol) + ATP = a 1,2-diacyl-sn-glycero-3-phospho-(1D-myo-inositol 4-phosphate) + ADP + H(+)</text>
        <dbReference type="Rhea" id="RHEA:19877"/>
        <dbReference type="ChEBI" id="CHEBI:15378"/>
        <dbReference type="ChEBI" id="CHEBI:30616"/>
        <dbReference type="ChEBI" id="CHEBI:57880"/>
        <dbReference type="ChEBI" id="CHEBI:58178"/>
        <dbReference type="ChEBI" id="CHEBI:456216"/>
        <dbReference type="EC" id="2.7.1.67"/>
    </reaction>
</comment>
<dbReference type="PROSITE" id="PS00916">
    <property type="entry name" value="PI3_4_KINASE_2"/>
    <property type="match status" value="1"/>
</dbReference>
<dbReference type="GO" id="GO:0000329">
    <property type="term" value="C:fungal-type vacuole membrane"/>
    <property type="evidence" value="ECO:0007669"/>
    <property type="project" value="TreeGrafter"/>
</dbReference>
<feature type="region of interest" description="Disordered" evidence="8">
    <location>
        <begin position="678"/>
        <end position="778"/>
    </location>
</feature>
<comment type="caution">
    <text evidence="10">The sequence shown here is derived from an EMBL/GenBank/DDBJ whole genome shotgun (WGS) entry which is preliminary data.</text>
</comment>
<dbReference type="AlphaFoldDB" id="A0A4U0Y2P4"/>
<feature type="region of interest" description="Disordered" evidence="8">
    <location>
        <begin position="1"/>
        <end position="87"/>
    </location>
</feature>
<feature type="compositionally biased region" description="Polar residues" evidence="8">
    <location>
        <begin position="695"/>
        <end position="707"/>
    </location>
</feature>
<keyword evidence="4 7" id="KW-0418">Kinase</keyword>
<sequence>MPRNRPPTSGYARIAQAEEEEEEQPYSDNDLAQDDYLHHHQPPTISTLGPEYAPIHPKPRPDSMHLPSHSPSSSPGGRPRRRRTNSGVDIKAINLRLERWAEEIKERFKIRRVKGKSAEDEHLEIYSSVFQAPEGIRPATRKTLDNEYAEDGAERLSKLEFDDMVESVRTAIELGMHPTLISQGSSGSYFARNSSGKVLGVFKPKDEEPYANKNPKWTKWIHRNLFPFAFGRAMLIPNLSYVSEAAAYVLDCQLRTNLVPYTDVVGLSSKSFHYDFWERRAYWKKGKALPEKAGSFQVFLKGYKGATEFFREHPWPEQSGGGSSGGRSVGQTLPQKKRRRRRWAEDCRPGSATGEGGVDGEVTDEEEYGAGASREPSRARQEFWTEGLQQSFREELEKLVILDYVMRNTDRGTDNWMIRIDTAKQEAQLVMDPPKHNGYPAEGDDTDGYHRRDEHMTAPHPAPSSSSSITPTQPLAPPAETMTKPQTTLHLGAIDNSLSWPWKHPDAWRSYPFGWLFLPLPLIGRPFSAATRAHFLPLLTSREWWTETQVMLRRCFEQDAGFEERMFARQIAVMKGQAWNVVECLKGEGEGPLELCRRARVLVWDDVVEVPVARPMVRGSEEMRRRAARQEGGGAEGVKVGRPRKTEEAEQEEEMDISAALASEPQRAVHHDLLGLASSPEKAEEAEEGEEQRRNPFNMSRQSSSQDLGRMDPVPVSPSTKVSSFTFHRRDRDDAGGGGGEYDSGDHDDDDDDDDDEGNGDLGFAAAAGGQGRRGGGRRKVIVERLEMVGSRRPVFEWC</sequence>
<feature type="compositionally biased region" description="Low complexity" evidence="8">
    <location>
        <begin position="713"/>
        <end position="724"/>
    </location>
</feature>
<dbReference type="GO" id="GO:0007030">
    <property type="term" value="P:Golgi organization"/>
    <property type="evidence" value="ECO:0007669"/>
    <property type="project" value="TreeGrafter"/>
</dbReference>
<proteinExistence type="inferred from homology"/>
<comment type="similarity">
    <text evidence="7">Belongs to the PI3/PI4-kinase family.</text>
</comment>
<feature type="region of interest" description="Disordered" evidence="8">
    <location>
        <begin position="314"/>
        <end position="382"/>
    </location>
</feature>
<evidence type="ECO:0000256" key="2">
    <source>
        <dbReference type="ARBA" id="ARBA00022679"/>
    </source>
</evidence>
<keyword evidence="3 7" id="KW-0547">Nucleotide-binding</keyword>
<feature type="region of interest" description="Disordered" evidence="8">
    <location>
        <begin position="432"/>
        <end position="482"/>
    </location>
</feature>
<dbReference type="InterPro" id="IPR000403">
    <property type="entry name" value="PI3/4_kinase_cat_dom"/>
</dbReference>
<protein>
    <recommendedName>
        <fullName evidence="7">Phosphatidylinositol 4-kinase</fullName>
        <ecNumber evidence="7">2.7.1.67</ecNumber>
    </recommendedName>
</protein>
<keyword evidence="1 7" id="KW-1003">Cell membrane</keyword>
<dbReference type="STRING" id="329884.A0A4U0Y2P4"/>
<keyword evidence="11" id="KW-1185">Reference proteome</keyword>
<feature type="compositionally biased region" description="Basic and acidic residues" evidence="8">
    <location>
        <begin position="447"/>
        <end position="457"/>
    </location>
</feature>
<evidence type="ECO:0000256" key="5">
    <source>
        <dbReference type="ARBA" id="ARBA00022840"/>
    </source>
</evidence>
<evidence type="ECO:0000256" key="3">
    <source>
        <dbReference type="ARBA" id="ARBA00022741"/>
    </source>
</evidence>
<keyword evidence="5 7" id="KW-0067">ATP-binding</keyword>
<dbReference type="GO" id="GO:0005524">
    <property type="term" value="F:ATP binding"/>
    <property type="evidence" value="ECO:0007669"/>
    <property type="project" value="UniProtKB-UniRule"/>
</dbReference>
<dbReference type="Pfam" id="PF00454">
    <property type="entry name" value="PI3_PI4_kinase"/>
    <property type="match status" value="1"/>
</dbReference>